<feature type="region of interest" description="Disordered" evidence="1">
    <location>
        <begin position="28"/>
        <end position="53"/>
    </location>
</feature>
<accession>A0A0K0E6C4</accession>
<proteinExistence type="predicted"/>
<feature type="chain" id="PRO_5005327637" evidence="2">
    <location>
        <begin position="23"/>
        <end position="93"/>
    </location>
</feature>
<dbReference type="AlphaFoldDB" id="A0A0K0E6C4"/>
<evidence type="ECO:0000256" key="2">
    <source>
        <dbReference type="SAM" id="SignalP"/>
    </source>
</evidence>
<evidence type="ECO:0000313" key="3">
    <source>
        <dbReference type="WBParaSite" id="SSTP_0000505500.1"/>
    </source>
</evidence>
<protein>
    <submittedName>
        <fullName evidence="3">Uncharacterized protein</fullName>
    </submittedName>
</protein>
<feature type="signal peptide" evidence="2">
    <location>
        <begin position="1"/>
        <end position="22"/>
    </location>
</feature>
<evidence type="ECO:0000256" key="1">
    <source>
        <dbReference type="SAM" id="MobiDB-lite"/>
    </source>
</evidence>
<sequence>MKYLTILFLTIIILNILLTSHGRVMTRSEKRKKDVYTRGKKEKRDITKKKSDGTIIRKRIVRTTFERDVSKSHKKNNKKDKRPRRSIPYNGSN</sequence>
<reference evidence="3" key="1">
    <citation type="submission" date="2015-08" db="UniProtKB">
        <authorList>
            <consortium name="WormBaseParasite"/>
        </authorList>
    </citation>
    <scope>IDENTIFICATION</scope>
</reference>
<feature type="compositionally biased region" description="Basic and acidic residues" evidence="1">
    <location>
        <begin position="28"/>
        <end position="52"/>
    </location>
</feature>
<dbReference type="WBParaSite" id="SSTP_0000505500.1">
    <property type="protein sequence ID" value="SSTP_0000505500.1"/>
    <property type="gene ID" value="SSTP_0000505500"/>
</dbReference>
<feature type="region of interest" description="Disordered" evidence="1">
    <location>
        <begin position="66"/>
        <end position="93"/>
    </location>
</feature>
<keyword evidence="2" id="KW-0732">Signal</keyword>
<organism evidence="3">
    <name type="scientific">Strongyloides stercoralis</name>
    <name type="common">Threadworm</name>
    <dbReference type="NCBI Taxonomy" id="6248"/>
    <lineage>
        <taxon>Eukaryota</taxon>
        <taxon>Metazoa</taxon>
        <taxon>Ecdysozoa</taxon>
        <taxon>Nematoda</taxon>
        <taxon>Chromadorea</taxon>
        <taxon>Rhabditida</taxon>
        <taxon>Tylenchina</taxon>
        <taxon>Panagrolaimomorpha</taxon>
        <taxon>Strongyloidoidea</taxon>
        <taxon>Strongyloididae</taxon>
        <taxon>Strongyloides</taxon>
    </lineage>
</organism>
<name>A0A0K0E6C4_STRER</name>
<feature type="compositionally biased region" description="Basic residues" evidence="1">
    <location>
        <begin position="72"/>
        <end position="85"/>
    </location>
</feature>